<dbReference type="OrthoDB" id="377083at2759"/>
<keyword evidence="6" id="KW-0418">Kinase</keyword>
<accession>A0A811UIG8</accession>
<keyword evidence="8 11" id="KW-1133">Transmembrane helix</keyword>
<feature type="transmembrane region" description="Helical" evidence="11">
    <location>
        <begin position="285"/>
        <end position="302"/>
    </location>
</feature>
<keyword evidence="13" id="KW-1185">Reference proteome</keyword>
<feature type="transmembrane region" description="Helical" evidence="11">
    <location>
        <begin position="98"/>
        <end position="116"/>
    </location>
</feature>
<evidence type="ECO:0000313" key="12">
    <source>
        <dbReference type="EMBL" id="CAD6998624.1"/>
    </source>
</evidence>
<dbReference type="EC" id="2.7.1.108" evidence="3"/>
<dbReference type="PANTHER" id="PTHR13205">
    <property type="entry name" value="TRANSMEMBRANE PROTEIN 15-RELATED"/>
    <property type="match status" value="1"/>
</dbReference>
<evidence type="ECO:0000256" key="5">
    <source>
        <dbReference type="ARBA" id="ARBA00022692"/>
    </source>
</evidence>
<name>A0A811UIG8_CERCA</name>
<dbReference type="Proteomes" id="UP000606786">
    <property type="component" value="Unassembled WGS sequence"/>
</dbReference>
<evidence type="ECO:0000256" key="3">
    <source>
        <dbReference type="ARBA" id="ARBA00012132"/>
    </source>
</evidence>
<dbReference type="GO" id="GO:0005789">
    <property type="term" value="C:endoplasmic reticulum membrane"/>
    <property type="evidence" value="ECO:0007669"/>
    <property type="project" value="UniProtKB-SubCell"/>
</dbReference>
<comment type="caution">
    <text evidence="12">The sequence shown here is derived from an EMBL/GenBank/DDBJ whole genome shotgun (WGS) entry which is preliminary data.</text>
</comment>
<dbReference type="GO" id="GO:0004168">
    <property type="term" value="F:dolichol kinase activity"/>
    <property type="evidence" value="ECO:0007669"/>
    <property type="project" value="UniProtKB-EC"/>
</dbReference>
<dbReference type="AlphaFoldDB" id="A0A811UIG8"/>
<evidence type="ECO:0000256" key="2">
    <source>
        <dbReference type="ARBA" id="ARBA00010794"/>
    </source>
</evidence>
<evidence type="ECO:0000256" key="9">
    <source>
        <dbReference type="ARBA" id="ARBA00023136"/>
    </source>
</evidence>
<evidence type="ECO:0000256" key="4">
    <source>
        <dbReference type="ARBA" id="ARBA00022679"/>
    </source>
</evidence>
<keyword evidence="4" id="KW-0808">Transferase</keyword>
<feature type="transmembrane region" description="Helical" evidence="11">
    <location>
        <begin position="254"/>
        <end position="273"/>
    </location>
</feature>
<dbReference type="GO" id="GO:0043048">
    <property type="term" value="P:dolichyl monophosphate biosynthetic process"/>
    <property type="evidence" value="ECO:0007669"/>
    <property type="project" value="TreeGrafter"/>
</dbReference>
<keyword evidence="9 11" id="KW-0472">Membrane</keyword>
<feature type="transmembrane region" description="Helical" evidence="11">
    <location>
        <begin position="39"/>
        <end position="57"/>
    </location>
</feature>
<feature type="transmembrane region" description="Helical" evidence="11">
    <location>
        <begin position="221"/>
        <end position="248"/>
    </location>
</feature>
<comment type="similarity">
    <text evidence="2">Belongs to the polyprenol kinase family.</text>
</comment>
<dbReference type="PANTHER" id="PTHR13205:SF15">
    <property type="entry name" value="DOLICHOL KINASE"/>
    <property type="match status" value="1"/>
</dbReference>
<proteinExistence type="inferred from homology"/>
<keyword evidence="7" id="KW-0256">Endoplasmic reticulum</keyword>
<evidence type="ECO:0000313" key="13">
    <source>
        <dbReference type="Proteomes" id="UP000606786"/>
    </source>
</evidence>
<dbReference type="KEGG" id="ccat:101454740"/>
<evidence type="ECO:0000256" key="11">
    <source>
        <dbReference type="SAM" id="Phobius"/>
    </source>
</evidence>
<organism evidence="12 13">
    <name type="scientific">Ceratitis capitata</name>
    <name type="common">Mediterranean fruit fly</name>
    <name type="synonym">Tephritis capitata</name>
    <dbReference type="NCBI Taxonomy" id="7213"/>
    <lineage>
        <taxon>Eukaryota</taxon>
        <taxon>Metazoa</taxon>
        <taxon>Ecdysozoa</taxon>
        <taxon>Arthropoda</taxon>
        <taxon>Hexapoda</taxon>
        <taxon>Insecta</taxon>
        <taxon>Pterygota</taxon>
        <taxon>Neoptera</taxon>
        <taxon>Endopterygota</taxon>
        <taxon>Diptera</taxon>
        <taxon>Brachycera</taxon>
        <taxon>Muscomorpha</taxon>
        <taxon>Tephritoidea</taxon>
        <taxon>Tephritidae</taxon>
        <taxon>Ceratitis</taxon>
        <taxon>Ceratitis</taxon>
    </lineage>
</organism>
<feature type="transmembrane region" description="Helical" evidence="11">
    <location>
        <begin position="390"/>
        <end position="408"/>
    </location>
</feature>
<feature type="transmembrane region" description="Helical" evidence="11">
    <location>
        <begin position="350"/>
        <end position="370"/>
    </location>
</feature>
<evidence type="ECO:0000256" key="10">
    <source>
        <dbReference type="SAM" id="MobiDB-lite"/>
    </source>
</evidence>
<feature type="region of interest" description="Disordered" evidence="10">
    <location>
        <begin position="1"/>
        <end position="21"/>
    </location>
</feature>
<evidence type="ECO:0000256" key="1">
    <source>
        <dbReference type="ARBA" id="ARBA00004477"/>
    </source>
</evidence>
<protein>
    <recommendedName>
        <fullName evidence="3">dolichol kinase</fullName>
        <ecNumber evidence="3">2.7.1.108</ecNumber>
    </recommendedName>
</protein>
<dbReference type="EMBL" id="CAJHJT010000012">
    <property type="protein sequence ID" value="CAD6998624.1"/>
    <property type="molecule type" value="Genomic_DNA"/>
</dbReference>
<gene>
    <name evidence="12" type="ORF">CCAP1982_LOCUS7197</name>
</gene>
<evidence type="ECO:0000256" key="7">
    <source>
        <dbReference type="ARBA" id="ARBA00022824"/>
    </source>
</evidence>
<evidence type="ECO:0000256" key="6">
    <source>
        <dbReference type="ARBA" id="ARBA00022777"/>
    </source>
</evidence>
<feature type="transmembrane region" description="Helical" evidence="11">
    <location>
        <begin position="69"/>
        <end position="89"/>
    </location>
</feature>
<sequence length="489" mass="54476">MVTKEGRSSAESNEVTEESKISDTGNGKALLTRQNASPGYWLCVLLPIAFISNFVHGKRCSELDSTQPILAIAAIGMSIENFCLFGFIFRKTDLPRKILIAFVPGLFTTLLYKILLQQFWKYSLLLGFATTFCYQNTYIRILRGLPGCFSYGEAAVLIQGLILFLLNVILKIPDILSQNKNRSDFAELNVIMMVALTHLLGVCWLLAVAKIFRKPSFFYTLMFLLLIAVTCVPVTNPIPIIVMVNFILKDKVRLKIICLYMILVVLTVLTVWWQSGIEEKASTRVRKIFHIFIALVYVPGIIYQCSFLYIATGVAFSIFTVIELIRICNIPPLALATRKAFATFSDEKDSGLLALTPFCLLIGCSIPIWISPCPCGDTIYTKDIPRILPLLSGILTIGFGDTAASVIGSKFGRIKWRGSKKSLEGTLSYIAVIMLAIMSLNYLGFVIMTPLKWCIAVMAVLTTSLVEAHTDQIDNLTLPIIFYTIMNIS</sequence>
<reference evidence="12" key="1">
    <citation type="submission" date="2020-11" db="EMBL/GenBank/DDBJ databases">
        <authorList>
            <person name="Whitehead M."/>
        </authorList>
    </citation>
    <scope>NUCLEOTIDE SEQUENCE</scope>
    <source>
        <strain evidence="12">EGII</strain>
    </source>
</reference>
<comment type="subcellular location">
    <subcellularLocation>
        <location evidence="1">Endoplasmic reticulum membrane</location>
        <topology evidence="1">Multi-pass membrane protein</topology>
    </subcellularLocation>
</comment>
<feature type="transmembrane region" description="Helical" evidence="11">
    <location>
        <begin position="151"/>
        <end position="170"/>
    </location>
</feature>
<keyword evidence="5 11" id="KW-0812">Transmembrane</keyword>
<feature type="transmembrane region" description="Helical" evidence="11">
    <location>
        <begin position="429"/>
        <end position="448"/>
    </location>
</feature>
<feature type="transmembrane region" description="Helical" evidence="11">
    <location>
        <begin position="190"/>
        <end position="209"/>
    </location>
</feature>
<evidence type="ECO:0000256" key="8">
    <source>
        <dbReference type="ARBA" id="ARBA00022989"/>
    </source>
</evidence>
<dbReference type="InterPro" id="IPR032974">
    <property type="entry name" value="Polypren_kinase"/>
</dbReference>